<feature type="binding site" evidence="5">
    <location>
        <position position="198"/>
    </location>
    <ligand>
        <name>Zn(2+)</name>
        <dbReference type="ChEBI" id="CHEBI:29105"/>
    </ligand>
</feature>
<feature type="transmembrane region" description="Helical" evidence="6">
    <location>
        <begin position="52"/>
        <end position="75"/>
    </location>
</feature>
<keyword evidence="3 6" id="KW-1133">Transmembrane helix</keyword>
<keyword evidence="5" id="KW-0479">Metal-binding</keyword>
<dbReference type="Pfam" id="PF03006">
    <property type="entry name" value="HlyIII"/>
    <property type="match status" value="1"/>
</dbReference>
<evidence type="ECO:0000256" key="4">
    <source>
        <dbReference type="ARBA" id="ARBA00023136"/>
    </source>
</evidence>
<proteinExistence type="predicted"/>
<keyword evidence="5" id="KW-0862">Zinc</keyword>
<gene>
    <name evidence="7" type="ORF">ruthe_02610</name>
</gene>
<name>S9QW48_9RHOB</name>
<feature type="transmembrane region" description="Helical" evidence="6">
    <location>
        <begin position="143"/>
        <end position="160"/>
    </location>
</feature>
<dbReference type="GO" id="GO:0046872">
    <property type="term" value="F:metal ion binding"/>
    <property type="evidence" value="ECO:0007669"/>
    <property type="project" value="UniProtKB-KW"/>
</dbReference>
<evidence type="ECO:0000256" key="2">
    <source>
        <dbReference type="ARBA" id="ARBA00022692"/>
    </source>
</evidence>
<dbReference type="Proteomes" id="UP000015346">
    <property type="component" value="Unassembled WGS sequence"/>
</dbReference>
<feature type="transmembrane region" description="Helical" evidence="6">
    <location>
        <begin position="20"/>
        <end position="40"/>
    </location>
</feature>
<feature type="transmembrane region" description="Helical" evidence="6">
    <location>
        <begin position="110"/>
        <end position="131"/>
    </location>
</feature>
<keyword evidence="8" id="KW-1185">Reference proteome</keyword>
<comment type="subcellular location">
    <subcellularLocation>
        <location evidence="1">Membrane</location>
        <topology evidence="1">Multi-pass membrane protein</topology>
    </subcellularLocation>
</comment>
<dbReference type="HOGENOM" id="CLU_051078_1_0_5"/>
<dbReference type="RefSeq" id="WP_021098685.1">
    <property type="nucleotide sequence ID" value="NZ_KE557323.1"/>
</dbReference>
<dbReference type="PATRIC" id="fig|1123069.3.peg.2584"/>
<dbReference type="STRING" id="1123069.ruthe_02610"/>
<evidence type="ECO:0000313" key="7">
    <source>
        <dbReference type="EMBL" id="EPX83812.1"/>
    </source>
</evidence>
<dbReference type="GO" id="GO:0016020">
    <property type="term" value="C:membrane"/>
    <property type="evidence" value="ECO:0007669"/>
    <property type="project" value="UniProtKB-SubCell"/>
</dbReference>
<evidence type="ECO:0000256" key="5">
    <source>
        <dbReference type="PIRSR" id="PIRSR604254-1"/>
    </source>
</evidence>
<dbReference type="EMBL" id="AOLV01000029">
    <property type="protein sequence ID" value="EPX83812.1"/>
    <property type="molecule type" value="Genomic_DNA"/>
</dbReference>
<comment type="caution">
    <text evidence="7">The sequence shown here is derived from an EMBL/GenBank/DDBJ whole genome shotgun (WGS) entry which is preliminary data.</text>
</comment>
<sequence length="218" mass="22742">MSQPLPPSPYPVPVRSERIADAVVHALGVTFALIGALLLLMAGWQTADGARIAALSVYAVALTATFLVSALYHLAPWDGLRPALRRLDHAAIYLKIAGTATPFAALAGGAFAWGALGLLWALALGGAAAKLVRWRDPSARSTAVYLGLGWLGVLILLPGLPLLPWGALALVLAGGLLYTLGTFFFIRESLRFATAIWHGFVLAASGCFFAAIALGTLA</sequence>
<keyword evidence="2 6" id="KW-0812">Transmembrane</keyword>
<dbReference type="InterPro" id="IPR004254">
    <property type="entry name" value="AdipoR/HlyIII-related"/>
</dbReference>
<dbReference type="OrthoDB" id="9813689at2"/>
<keyword evidence="4 6" id="KW-0472">Membrane</keyword>
<organism evidence="7 8">
    <name type="scientific">Rubellimicrobium thermophilum DSM 16684</name>
    <dbReference type="NCBI Taxonomy" id="1123069"/>
    <lineage>
        <taxon>Bacteria</taxon>
        <taxon>Pseudomonadati</taxon>
        <taxon>Pseudomonadota</taxon>
        <taxon>Alphaproteobacteria</taxon>
        <taxon>Rhodobacterales</taxon>
        <taxon>Roseobacteraceae</taxon>
        <taxon>Rubellimicrobium</taxon>
    </lineage>
</organism>
<feature type="transmembrane region" description="Helical" evidence="6">
    <location>
        <begin position="166"/>
        <end position="186"/>
    </location>
</feature>
<reference evidence="7 8" key="1">
    <citation type="journal article" date="2013" name="Stand. Genomic Sci.">
        <title>Genome sequence of the reddish-pigmented Rubellimicrobium thermophilum type strain (DSM 16684(T)), a member of the Roseobacter clade.</title>
        <authorList>
            <person name="Fiebig A."/>
            <person name="Riedel T."/>
            <person name="Gronow S."/>
            <person name="Petersen J."/>
            <person name="Klenk H.P."/>
            <person name="Goker M."/>
        </authorList>
    </citation>
    <scope>NUCLEOTIDE SEQUENCE [LARGE SCALE GENOMIC DNA]</scope>
    <source>
        <strain evidence="7 8">DSM 16684</strain>
    </source>
</reference>
<accession>S9QW48</accession>
<feature type="binding site" evidence="5">
    <location>
        <position position="73"/>
    </location>
    <ligand>
        <name>Zn(2+)</name>
        <dbReference type="ChEBI" id="CHEBI:29105"/>
    </ligand>
</feature>
<evidence type="ECO:0000256" key="6">
    <source>
        <dbReference type="SAM" id="Phobius"/>
    </source>
</evidence>
<protein>
    <submittedName>
        <fullName evidence="7">Putative membrane protein, hemolysin III-like protein</fullName>
    </submittedName>
</protein>
<evidence type="ECO:0000256" key="3">
    <source>
        <dbReference type="ARBA" id="ARBA00022989"/>
    </source>
</evidence>
<dbReference type="PANTHER" id="PTHR20855:SF3">
    <property type="entry name" value="LD03007P"/>
    <property type="match status" value="1"/>
</dbReference>
<dbReference type="AlphaFoldDB" id="S9QW48"/>
<evidence type="ECO:0000256" key="1">
    <source>
        <dbReference type="ARBA" id="ARBA00004141"/>
    </source>
</evidence>
<feature type="transmembrane region" description="Helical" evidence="6">
    <location>
        <begin position="195"/>
        <end position="217"/>
    </location>
</feature>
<evidence type="ECO:0000313" key="8">
    <source>
        <dbReference type="Proteomes" id="UP000015346"/>
    </source>
</evidence>
<dbReference type="PANTHER" id="PTHR20855">
    <property type="entry name" value="ADIPOR/PROGESTIN RECEPTOR-RELATED"/>
    <property type="match status" value="1"/>
</dbReference>